<name>A0A410PUW4_9FIRM</name>
<evidence type="ECO:0008006" key="3">
    <source>
        <dbReference type="Google" id="ProtNLM"/>
    </source>
</evidence>
<accession>A0A410PUW4</accession>
<evidence type="ECO:0000313" key="1">
    <source>
        <dbReference type="EMBL" id="QAT42741.1"/>
    </source>
</evidence>
<keyword evidence="2" id="KW-1185">Reference proteome</keyword>
<protein>
    <recommendedName>
        <fullName evidence="3">IS66 family insertion sequence element accessory protein TnpB</fullName>
    </recommendedName>
</protein>
<dbReference type="RefSeq" id="WP_128745390.1">
    <property type="nucleotide sequence ID" value="NZ_CP035281.1"/>
</dbReference>
<dbReference type="OrthoDB" id="9808061at2"/>
<proteinExistence type="predicted"/>
<organism evidence="1 2">
    <name type="scientific">Aminipila luticellarii</name>
    <dbReference type="NCBI Taxonomy" id="2507160"/>
    <lineage>
        <taxon>Bacteria</taxon>
        <taxon>Bacillati</taxon>
        <taxon>Bacillota</taxon>
        <taxon>Clostridia</taxon>
        <taxon>Peptostreptococcales</taxon>
        <taxon>Anaerovoracaceae</taxon>
        <taxon>Aminipila</taxon>
    </lineage>
</organism>
<evidence type="ECO:0000313" key="2">
    <source>
        <dbReference type="Proteomes" id="UP000287601"/>
    </source>
</evidence>
<reference evidence="1 2" key="1">
    <citation type="submission" date="2019-01" db="EMBL/GenBank/DDBJ databases">
        <title>Draft genomes of a novel of Aminipila strains.</title>
        <authorList>
            <person name="Ma S."/>
        </authorList>
    </citation>
    <scope>NUCLEOTIDE SEQUENCE [LARGE SCALE GENOMIC DNA]</scope>
    <source>
        <strain evidence="2">JN-39</strain>
    </source>
</reference>
<sequence>MESKESQVATQVRLNQWALEVKDCLNRPKNMTVAEWCEQHNMKRANYYWRLKRVRQAFWEQVETPAGNFVELPTPVPYAIPLAPVQATANDNSSTSAVLRTSSGISIEIRQCASAEFMKNLIGALDHA</sequence>
<dbReference type="Proteomes" id="UP000287601">
    <property type="component" value="Chromosome"/>
</dbReference>
<gene>
    <name evidence="1" type="ORF">EQM06_05575</name>
</gene>
<dbReference type="KEGG" id="amij:EQM06_05575"/>
<dbReference type="EMBL" id="CP035281">
    <property type="protein sequence ID" value="QAT42741.1"/>
    <property type="molecule type" value="Genomic_DNA"/>
</dbReference>
<dbReference type="AlphaFoldDB" id="A0A410PUW4"/>